<dbReference type="AlphaFoldDB" id="H5SP45"/>
<name>H5SP45_9BACT</name>
<sequence length="249" mass="27486">MRRERWNDLVLVFFLVIGLGVFAAKGIALLESFWYTPPAASAQHTASPLAQLELLERGKLVFQSAGCTSCHLARLEPGGPLLGFPVGPSLSNAGMRRDEQWLREHYLDPQKLVPGTKMNSFAYLAQDELDALVAYIKTFTPQREPAEEPTLVIPERFTKDQVERGKALFQSSGCVGCHTIGKTGGPIGPNLTRAGAHGRTDAWQLQHLQDPLSVYVLGPTDGIPWPMPRFNHLSDEDLQALVAYLQSLR</sequence>
<evidence type="ECO:0000256" key="6">
    <source>
        <dbReference type="PROSITE-ProRule" id="PRU00433"/>
    </source>
</evidence>
<keyword evidence="5 6" id="KW-0408">Iron</keyword>
<dbReference type="InterPro" id="IPR009056">
    <property type="entry name" value="Cyt_c-like_dom"/>
</dbReference>
<dbReference type="PROSITE" id="PS51007">
    <property type="entry name" value="CYTC"/>
    <property type="match status" value="2"/>
</dbReference>
<dbReference type="GO" id="GO:0009055">
    <property type="term" value="F:electron transfer activity"/>
    <property type="evidence" value="ECO:0007669"/>
    <property type="project" value="InterPro"/>
</dbReference>
<dbReference type="PANTHER" id="PTHR37823:SF1">
    <property type="entry name" value="CYTOCHROME C-553-LIKE"/>
    <property type="match status" value="1"/>
</dbReference>
<proteinExistence type="predicted"/>
<keyword evidence="4" id="KW-0249">Electron transport</keyword>
<dbReference type="Pfam" id="PF00034">
    <property type="entry name" value="Cytochrom_C"/>
    <property type="match status" value="2"/>
</dbReference>
<dbReference type="Gene3D" id="1.10.760.10">
    <property type="entry name" value="Cytochrome c-like domain"/>
    <property type="match status" value="2"/>
</dbReference>
<evidence type="ECO:0000256" key="4">
    <source>
        <dbReference type="ARBA" id="ARBA00022982"/>
    </source>
</evidence>
<gene>
    <name evidence="8" type="ORF">HGMM_F53C10C05</name>
</gene>
<dbReference type="InterPro" id="IPR036909">
    <property type="entry name" value="Cyt_c-like_dom_sf"/>
</dbReference>
<keyword evidence="1" id="KW-0813">Transport</keyword>
<feature type="domain" description="Cytochrome c" evidence="7">
    <location>
        <begin position="160"/>
        <end position="249"/>
    </location>
</feature>
<dbReference type="GO" id="GO:0020037">
    <property type="term" value="F:heme binding"/>
    <property type="evidence" value="ECO:0007669"/>
    <property type="project" value="InterPro"/>
</dbReference>
<reference evidence="8" key="1">
    <citation type="journal article" date="2005" name="Environ. Microbiol.">
        <title>Genetic and functional properties of uncultivated thermophilic crenarchaeotes from a subsurface gold mine as revealed by analysis of genome fragments.</title>
        <authorList>
            <person name="Nunoura T."/>
            <person name="Hirayama H."/>
            <person name="Takami H."/>
            <person name="Oida H."/>
            <person name="Nishi S."/>
            <person name="Shimamura S."/>
            <person name="Suzuki Y."/>
            <person name="Inagaki F."/>
            <person name="Takai K."/>
            <person name="Nealson K.H."/>
            <person name="Horikoshi K."/>
        </authorList>
    </citation>
    <scope>NUCLEOTIDE SEQUENCE</scope>
</reference>
<dbReference type="SUPFAM" id="SSF46626">
    <property type="entry name" value="Cytochrome c"/>
    <property type="match status" value="2"/>
</dbReference>
<evidence type="ECO:0000259" key="7">
    <source>
        <dbReference type="PROSITE" id="PS51007"/>
    </source>
</evidence>
<reference evidence="8" key="2">
    <citation type="journal article" date="2012" name="PLoS ONE">
        <title>A Deeply Branching Thermophilic Bacterium with an Ancient Acetyl-CoA Pathway Dominates a Subsurface Ecosystem.</title>
        <authorList>
            <person name="Takami H."/>
            <person name="Noguchi H."/>
            <person name="Takaki Y."/>
            <person name="Uchiyama I."/>
            <person name="Toyoda A."/>
            <person name="Nishi S."/>
            <person name="Chee G.-J."/>
            <person name="Arai W."/>
            <person name="Nunoura T."/>
            <person name="Itoh T."/>
            <person name="Hattori M."/>
            <person name="Takai K."/>
        </authorList>
    </citation>
    <scope>NUCLEOTIDE SEQUENCE</scope>
</reference>
<dbReference type="GO" id="GO:0046872">
    <property type="term" value="F:metal ion binding"/>
    <property type="evidence" value="ECO:0007669"/>
    <property type="project" value="UniProtKB-KW"/>
</dbReference>
<evidence type="ECO:0000313" key="8">
    <source>
        <dbReference type="EMBL" id="BAL57931.1"/>
    </source>
</evidence>
<organism evidence="8">
    <name type="scientific">uncultured Acetothermia bacterium</name>
    <dbReference type="NCBI Taxonomy" id="236499"/>
    <lineage>
        <taxon>Bacteria</taxon>
        <taxon>Candidatus Bipolaricaulota</taxon>
        <taxon>environmental samples</taxon>
    </lineage>
</organism>
<feature type="domain" description="Cytochrome c" evidence="7">
    <location>
        <begin position="53"/>
        <end position="140"/>
    </location>
</feature>
<keyword evidence="3 6" id="KW-0479">Metal-binding</keyword>
<evidence type="ECO:0000256" key="1">
    <source>
        <dbReference type="ARBA" id="ARBA00022448"/>
    </source>
</evidence>
<evidence type="ECO:0000256" key="3">
    <source>
        <dbReference type="ARBA" id="ARBA00022723"/>
    </source>
</evidence>
<dbReference type="PANTHER" id="PTHR37823">
    <property type="entry name" value="CYTOCHROME C-553-LIKE"/>
    <property type="match status" value="1"/>
</dbReference>
<keyword evidence="2 6" id="KW-0349">Heme</keyword>
<evidence type="ECO:0000256" key="5">
    <source>
        <dbReference type="ARBA" id="ARBA00023004"/>
    </source>
</evidence>
<dbReference type="InterPro" id="IPR051811">
    <property type="entry name" value="Cytochrome_c550/c551-like"/>
</dbReference>
<accession>H5SP45</accession>
<protein>
    <submittedName>
        <fullName evidence="8">Nitric oxide reductase, cytochrome c-containing subunit</fullName>
    </submittedName>
</protein>
<evidence type="ECO:0000256" key="2">
    <source>
        <dbReference type="ARBA" id="ARBA00022617"/>
    </source>
</evidence>
<dbReference type="EMBL" id="AP011789">
    <property type="protein sequence ID" value="BAL57931.1"/>
    <property type="molecule type" value="Genomic_DNA"/>
</dbReference>